<protein>
    <recommendedName>
        <fullName evidence="3">Pentatricopeptide repeat-containing protein</fullName>
    </recommendedName>
</protein>
<evidence type="ECO:0000313" key="1">
    <source>
        <dbReference type="EMBL" id="KAG6739472.1"/>
    </source>
</evidence>
<dbReference type="OrthoDB" id="829362at2759"/>
<proteinExistence type="predicted"/>
<evidence type="ECO:0008006" key="3">
    <source>
        <dbReference type="Google" id="ProtNLM"/>
    </source>
</evidence>
<keyword evidence="2" id="KW-1185">Reference proteome</keyword>
<dbReference type="GO" id="GO:0009451">
    <property type="term" value="P:RNA modification"/>
    <property type="evidence" value="ECO:0007669"/>
    <property type="project" value="InterPro"/>
</dbReference>
<reference evidence="1" key="1">
    <citation type="journal article" date="2020" name="bioRxiv">
        <title>Hybrid origin of Populus tomentosa Carr. identified through genome sequencing and phylogenomic analysis.</title>
        <authorList>
            <person name="An X."/>
            <person name="Gao K."/>
            <person name="Chen Z."/>
            <person name="Li J."/>
            <person name="Yang X."/>
            <person name="Yang X."/>
            <person name="Zhou J."/>
            <person name="Guo T."/>
            <person name="Zhao T."/>
            <person name="Huang S."/>
            <person name="Miao D."/>
            <person name="Khan W.U."/>
            <person name="Rao P."/>
            <person name="Ye M."/>
            <person name="Lei B."/>
            <person name="Liao W."/>
            <person name="Wang J."/>
            <person name="Ji L."/>
            <person name="Li Y."/>
            <person name="Guo B."/>
            <person name="Mustafa N.S."/>
            <person name="Li S."/>
            <person name="Yun Q."/>
            <person name="Keller S.R."/>
            <person name="Mao J."/>
            <person name="Zhang R."/>
            <person name="Strauss S.H."/>
        </authorList>
    </citation>
    <scope>NUCLEOTIDE SEQUENCE</scope>
    <source>
        <strain evidence="1">GM15</strain>
        <tissue evidence="1">Leaf</tissue>
    </source>
</reference>
<comment type="caution">
    <text evidence="1">The sequence shown here is derived from an EMBL/GenBank/DDBJ whole genome shotgun (WGS) entry which is preliminary data.</text>
</comment>
<dbReference type="PANTHER" id="PTHR47926">
    <property type="entry name" value="PENTATRICOPEPTIDE REPEAT-CONTAINING PROTEIN"/>
    <property type="match status" value="1"/>
</dbReference>
<sequence length="176" mass="20098">MISHQCATDATSKNVSYQNTLWYYRAYHMWGADLLNVSCIYEPELFLKKNQEIRAGKGPRARYQNTAATPLGFAEQKDRRLRTGDWVSARKLFDEMPDRNGVTWACLIYSAIRACQESMLCGLQLGMQIHGLILKSPYANDASLSNVLISMYGKYLGYIDYARSVFDEIEIRNSIS</sequence>
<organism evidence="1 2">
    <name type="scientific">Populus tomentosa</name>
    <name type="common">Chinese white poplar</name>
    <dbReference type="NCBI Taxonomy" id="118781"/>
    <lineage>
        <taxon>Eukaryota</taxon>
        <taxon>Viridiplantae</taxon>
        <taxon>Streptophyta</taxon>
        <taxon>Embryophyta</taxon>
        <taxon>Tracheophyta</taxon>
        <taxon>Spermatophyta</taxon>
        <taxon>Magnoliopsida</taxon>
        <taxon>eudicotyledons</taxon>
        <taxon>Gunneridae</taxon>
        <taxon>Pentapetalae</taxon>
        <taxon>rosids</taxon>
        <taxon>fabids</taxon>
        <taxon>Malpighiales</taxon>
        <taxon>Salicaceae</taxon>
        <taxon>Saliceae</taxon>
        <taxon>Populus</taxon>
    </lineage>
</organism>
<name>A0A8X7XZ18_POPTO</name>
<dbReference type="InterPro" id="IPR046960">
    <property type="entry name" value="PPR_At4g14850-like_plant"/>
</dbReference>
<dbReference type="AlphaFoldDB" id="A0A8X7XZ18"/>
<dbReference type="Proteomes" id="UP000886885">
    <property type="component" value="Chromosome 18D"/>
</dbReference>
<gene>
    <name evidence="1" type="ORF">POTOM_057070</name>
</gene>
<accession>A0A8X7XZ18</accession>
<evidence type="ECO:0000313" key="2">
    <source>
        <dbReference type="Proteomes" id="UP000886885"/>
    </source>
</evidence>
<dbReference type="GO" id="GO:0003723">
    <property type="term" value="F:RNA binding"/>
    <property type="evidence" value="ECO:0007669"/>
    <property type="project" value="InterPro"/>
</dbReference>
<dbReference type="EMBL" id="JAAWWB010000036">
    <property type="protein sequence ID" value="KAG6739472.1"/>
    <property type="molecule type" value="Genomic_DNA"/>
</dbReference>